<evidence type="ECO:0000256" key="4">
    <source>
        <dbReference type="SAM" id="Phobius"/>
    </source>
</evidence>
<dbReference type="PANTHER" id="PTHR43630">
    <property type="entry name" value="POLY-BETA-1,6-N-ACETYL-D-GLUCOSAMINE SYNTHASE"/>
    <property type="match status" value="1"/>
</dbReference>
<sequence>MIELLFWGSMALLFYAYAGYPLLVRVLAAVRPLPVALAPHEPRVAAVILVAHNESARLAAKLETLLGQDYPSDRLRILVASDGSTDDTVAVARAAGPRVQVLAFAERRGKAACLNDAVEACDEEFLVMNDARQMLSPDAVRRLLENLADPAVVAVSGELVFGQSGQADFGQGVDAYWRYEKAIRRAEAAFHSVPGVTGAIYAIRRRAFRPIPADTILDDVEIPMIAMAAGGRVVFDHRAIAYDMPSRNASLERVRKTRTLAGNFQLLVRHPSWVLPGGHPLWWQFLSHKVLRLLGPWLMLATLLTNLFLLAQPWPYAIAFALQMAFYGLASIGLLVPAALRFRLVRLCAAFLSLNWFAVLGLVEFVSNRRAHLWRASAAGSRASNP</sequence>
<gene>
    <name evidence="6" type="ORF">FSC37_12910</name>
</gene>
<feature type="transmembrane region" description="Helical" evidence="4">
    <location>
        <begin position="344"/>
        <end position="366"/>
    </location>
</feature>
<evidence type="ECO:0000256" key="1">
    <source>
        <dbReference type="ARBA" id="ARBA00006739"/>
    </source>
</evidence>
<keyword evidence="4" id="KW-0812">Transmembrane</keyword>
<dbReference type="AlphaFoldDB" id="A0A5C6U437"/>
<evidence type="ECO:0000259" key="5">
    <source>
        <dbReference type="Pfam" id="PF00535"/>
    </source>
</evidence>
<dbReference type="InterPro" id="IPR029044">
    <property type="entry name" value="Nucleotide-diphossugar_trans"/>
</dbReference>
<keyword evidence="2" id="KW-0328">Glycosyltransferase</keyword>
<protein>
    <submittedName>
        <fullName evidence="6">Glycosyltransferase family 2 protein</fullName>
    </submittedName>
</protein>
<dbReference type="EMBL" id="VOPW01000001">
    <property type="protein sequence ID" value="TXC66418.1"/>
    <property type="molecule type" value="Genomic_DNA"/>
</dbReference>
<evidence type="ECO:0000313" key="6">
    <source>
        <dbReference type="EMBL" id="TXC66418.1"/>
    </source>
</evidence>
<dbReference type="CDD" id="cd06439">
    <property type="entry name" value="CESA_like_1"/>
    <property type="match status" value="1"/>
</dbReference>
<dbReference type="SUPFAM" id="SSF53448">
    <property type="entry name" value="Nucleotide-diphospho-sugar transferases"/>
    <property type="match status" value="1"/>
</dbReference>
<dbReference type="InterPro" id="IPR001173">
    <property type="entry name" value="Glyco_trans_2-like"/>
</dbReference>
<accession>A0A5C6U437</accession>
<dbReference type="Gene3D" id="3.90.550.10">
    <property type="entry name" value="Spore Coat Polysaccharide Biosynthesis Protein SpsA, Chain A"/>
    <property type="match status" value="1"/>
</dbReference>
<feature type="domain" description="Glycosyltransferase 2-like" evidence="5">
    <location>
        <begin position="47"/>
        <end position="209"/>
    </location>
</feature>
<dbReference type="Proteomes" id="UP000321832">
    <property type="component" value="Unassembled WGS sequence"/>
</dbReference>
<feature type="transmembrane region" description="Helical" evidence="4">
    <location>
        <begin position="318"/>
        <end position="338"/>
    </location>
</feature>
<evidence type="ECO:0000313" key="7">
    <source>
        <dbReference type="Proteomes" id="UP000321832"/>
    </source>
</evidence>
<evidence type="ECO:0000256" key="2">
    <source>
        <dbReference type="ARBA" id="ARBA00022676"/>
    </source>
</evidence>
<keyword evidence="3 6" id="KW-0808">Transferase</keyword>
<keyword evidence="7" id="KW-1185">Reference proteome</keyword>
<comment type="caution">
    <text evidence="6">The sequence shown here is derived from an EMBL/GenBank/DDBJ whole genome shotgun (WGS) entry which is preliminary data.</text>
</comment>
<reference evidence="6 7" key="1">
    <citation type="submission" date="2019-08" db="EMBL/GenBank/DDBJ databases">
        <authorList>
            <person name="Khan S.A."/>
            <person name="Jeon C.O."/>
            <person name="Jeong S.E."/>
        </authorList>
    </citation>
    <scope>NUCLEOTIDE SEQUENCE [LARGE SCALE GENOMIC DNA]</scope>
    <source>
        <strain evidence="7">IMCC1728</strain>
    </source>
</reference>
<feature type="transmembrane region" description="Helical" evidence="4">
    <location>
        <begin position="294"/>
        <end position="311"/>
    </location>
</feature>
<keyword evidence="4" id="KW-0472">Membrane</keyword>
<dbReference type="PANTHER" id="PTHR43630:SF1">
    <property type="entry name" value="POLY-BETA-1,6-N-ACETYL-D-GLUCOSAMINE SYNTHASE"/>
    <property type="match status" value="1"/>
</dbReference>
<dbReference type="GO" id="GO:0016757">
    <property type="term" value="F:glycosyltransferase activity"/>
    <property type="evidence" value="ECO:0007669"/>
    <property type="project" value="UniProtKB-KW"/>
</dbReference>
<proteinExistence type="inferred from homology"/>
<name>A0A5C6U437_9BURK</name>
<organism evidence="6 7">
    <name type="scientific">Piscinibacter aquaticus</name>
    <dbReference type="NCBI Taxonomy" id="392597"/>
    <lineage>
        <taxon>Bacteria</taxon>
        <taxon>Pseudomonadati</taxon>
        <taxon>Pseudomonadota</taxon>
        <taxon>Betaproteobacteria</taxon>
        <taxon>Burkholderiales</taxon>
        <taxon>Sphaerotilaceae</taxon>
        <taxon>Piscinibacter</taxon>
    </lineage>
</organism>
<keyword evidence="4" id="KW-1133">Transmembrane helix</keyword>
<comment type="similarity">
    <text evidence="1">Belongs to the glycosyltransferase 2 family.</text>
</comment>
<evidence type="ECO:0000256" key="3">
    <source>
        <dbReference type="ARBA" id="ARBA00022679"/>
    </source>
</evidence>
<dbReference type="Pfam" id="PF00535">
    <property type="entry name" value="Glycos_transf_2"/>
    <property type="match status" value="1"/>
</dbReference>